<organism evidence="2 3">
    <name type="scientific">Metamycoplasma arthritidis (strain 158L3-1)</name>
    <name type="common">Mycoplasma arthritidis</name>
    <dbReference type="NCBI Taxonomy" id="243272"/>
    <lineage>
        <taxon>Bacteria</taxon>
        <taxon>Bacillati</taxon>
        <taxon>Mycoplasmatota</taxon>
        <taxon>Mycoplasmoidales</taxon>
        <taxon>Metamycoplasmataceae</taxon>
        <taxon>Metamycoplasma</taxon>
    </lineage>
</organism>
<keyword evidence="2" id="KW-0547">Nucleotide-binding</keyword>
<dbReference type="InterPro" id="IPR003439">
    <property type="entry name" value="ABC_transporter-like_ATP-bd"/>
</dbReference>
<feature type="domain" description="ABC transporter" evidence="1">
    <location>
        <begin position="9"/>
        <end position="58"/>
    </location>
</feature>
<dbReference type="GO" id="GO:0016887">
    <property type="term" value="F:ATP hydrolysis activity"/>
    <property type="evidence" value="ECO:0007669"/>
    <property type="project" value="InterPro"/>
</dbReference>
<sequence length="94" mass="10979">MLGLDKKIAKARIEEALKKFNIDGDEFKKSPYFFSSGQKKNMSIQALINDPKVLILDEEVVNLDVASLTDFMKQWYTFISEVKQFLYCFTIWQS</sequence>
<dbReference type="AlphaFoldDB" id="B3PMX6"/>
<evidence type="ECO:0000313" key="2">
    <source>
        <dbReference type="EMBL" id="ACF07378.1"/>
    </source>
</evidence>
<protein>
    <submittedName>
        <fullName evidence="2">ABC transporter ATP-binding protein</fullName>
    </submittedName>
</protein>
<proteinExistence type="predicted"/>
<dbReference type="KEGG" id="mat:MARTH_orf577"/>
<dbReference type="EMBL" id="CP001047">
    <property type="protein sequence ID" value="ACF07378.1"/>
    <property type="molecule type" value="Genomic_DNA"/>
</dbReference>
<dbReference type="GO" id="GO:0005524">
    <property type="term" value="F:ATP binding"/>
    <property type="evidence" value="ECO:0007669"/>
    <property type="project" value="UniProtKB-KW"/>
</dbReference>
<evidence type="ECO:0000259" key="1">
    <source>
        <dbReference type="Pfam" id="PF00005"/>
    </source>
</evidence>
<reference evidence="2 3" key="1">
    <citation type="journal article" date="2008" name="Infect. Immun.">
        <title>Genome of Mycoplasma arthritidis.</title>
        <authorList>
            <person name="Dybvig K."/>
            <person name="Zuhua C."/>
            <person name="Lao P."/>
            <person name="Jordan D.S."/>
            <person name="French C.T."/>
            <person name="Tu A.H."/>
            <person name="Loraine A.E."/>
        </authorList>
    </citation>
    <scope>NUCLEOTIDE SEQUENCE [LARGE SCALE GENOMIC DNA]</scope>
    <source>
        <strain evidence="2 3">158L3-1</strain>
    </source>
</reference>
<gene>
    <name evidence="2" type="ordered locus">MARTH_orf577</name>
</gene>
<keyword evidence="2" id="KW-0067">ATP-binding</keyword>
<keyword evidence="3" id="KW-1185">Reference proteome</keyword>
<accession>B3PMX6</accession>
<dbReference type="InterPro" id="IPR027417">
    <property type="entry name" value="P-loop_NTPase"/>
</dbReference>
<dbReference type="Pfam" id="PF00005">
    <property type="entry name" value="ABC_tran"/>
    <property type="match status" value="1"/>
</dbReference>
<dbReference type="SUPFAM" id="SSF52540">
    <property type="entry name" value="P-loop containing nucleoside triphosphate hydrolases"/>
    <property type="match status" value="1"/>
</dbReference>
<name>B3PMX6_META1</name>
<dbReference type="Proteomes" id="UP000008812">
    <property type="component" value="Chromosome"/>
</dbReference>
<dbReference type="STRING" id="243272.MARTH_orf577"/>
<dbReference type="HOGENOM" id="CLU_2382982_0_0_14"/>
<dbReference type="Gene3D" id="3.40.50.300">
    <property type="entry name" value="P-loop containing nucleotide triphosphate hydrolases"/>
    <property type="match status" value="1"/>
</dbReference>
<evidence type="ECO:0000313" key="3">
    <source>
        <dbReference type="Proteomes" id="UP000008812"/>
    </source>
</evidence>